<keyword evidence="9" id="KW-1185">Reference proteome</keyword>
<evidence type="ECO:0000313" key="8">
    <source>
        <dbReference type="EMBL" id="ADU28032.1"/>
    </source>
</evidence>
<protein>
    <recommendedName>
        <fullName evidence="7">Flagellar protein FliT</fullName>
    </recommendedName>
</protein>
<dbReference type="KEGG" id="eha:Ethha_2539"/>
<evidence type="ECO:0000256" key="2">
    <source>
        <dbReference type="ARBA" id="ARBA00022490"/>
    </source>
</evidence>
<keyword evidence="2" id="KW-0963">Cytoplasm</keyword>
<keyword evidence="3" id="KW-1005">Bacterial flagellum biogenesis</keyword>
<evidence type="ECO:0000313" key="9">
    <source>
        <dbReference type="Proteomes" id="UP000001551"/>
    </source>
</evidence>
<organism evidence="8 9">
    <name type="scientific">Ethanoligenens harbinense (strain DSM 18485 / JCM 12961 / CGMCC 1.5033 / YUAN-3)</name>
    <dbReference type="NCBI Taxonomy" id="663278"/>
    <lineage>
        <taxon>Bacteria</taxon>
        <taxon>Bacillati</taxon>
        <taxon>Bacillota</taxon>
        <taxon>Clostridia</taxon>
        <taxon>Eubacteriales</taxon>
        <taxon>Oscillospiraceae</taxon>
        <taxon>Ethanoligenens</taxon>
    </lineage>
</organism>
<dbReference type="RefSeq" id="WP_013486375.1">
    <property type="nucleotide sequence ID" value="NC_014828.1"/>
</dbReference>
<evidence type="ECO:0000256" key="3">
    <source>
        <dbReference type="ARBA" id="ARBA00022795"/>
    </source>
</evidence>
<dbReference type="InterPro" id="IPR008622">
    <property type="entry name" value="FliT"/>
</dbReference>
<proteinExistence type="inferred from homology"/>
<name>E6U6G2_ETHHY</name>
<comment type="subcellular location">
    <subcellularLocation>
        <location evidence="1">Cytoplasm</location>
        <location evidence="1">Cytosol</location>
    </subcellularLocation>
</comment>
<comment type="similarity">
    <text evidence="6">Belongs to the bacillales FliT family.</text>
</comment>
<gene>
    <name evidence="8" type="ordered locus">Ethha_2539</name>
</gene>
<dbReference type="HOGENOM" id="CLU_2142136_0_0_9"/>
<evidence type="ECO:0000256" key="6">
    <source>
        <dbReference type="ARBA" id="ARBA00093785"/>
    </source>
</evidence>
<evidence type="ECO:0000256" key="7">
    <source>
        <dbReference type="ARBA" id="ARBA00093797"/>
    </source>
</evidence>
<dbReference type="STRING" id="663278.Ethha_2539"/>
<keyword evidence="4" id="KW-0143">Chaperone</keyword>
<dbReference type="AlphaFoldDB" id="E6U6G2"/>
<dbReference type="EMBL" id="CP002400">
    <property type="protein sequence ID" value="ADU28032.1"/>
    <property type="molecule type" value="Genomic_DNA"/>
</dbReference>
<sequence>MKNQDCELVLKMTEQLVQAVRGENMEEIAQTLETRRQCLERLCGPGVALMPAQKKLLARAAELDRQVLADTQALLERYRKDIGAYEAKSKNLLLYQNSRFDLSQGQLMDRKR</sequence>
<dbReference type="Proteomes" id="UP000001551">
    <property type="component" value="Chromosome"/>
</dbReference>
<evidence type="ECO:0000256" key="5">
    <source>
        <dbReference type="ARBA" id="ARBA00093765"/>
    </source>
</evidence>
<evidence type="ECO:0000256" key="1">
    <source>
        <dbReference type="ARBA" id="ARBA00004514"/>
    </source>
</evidence>
<comment type="function">
    <text evidence="5">May act as an export chaperone for the filament capping protein FliD.</text>
</comment>
<reference evidence="8 9" key="1">
    <citation type="submission" date="2010-12" db="EMBL/GenBank/DDBJ databases">
        <title>Complete sequence of Ethanoligenens harbinense YUAN-3.</title>
        <authorList>
            <person name="Lucas S."/>
            <person name="Copeland A."/>
            <person name="Lapidus A."/>
            <person name="Cheng J.-F."/>
            <person name="Bruce D."/>
            <person name="Goodwin L."/>
            <person name="Pitluck S."/>
            <person name="Chertkov O."/>
            <person name="Misra M."/>
            <person name="Detter J.C."/>
            <person name="Han C."/>
            <person name="Tapia R."/>
            <person name="Land M."/>
            <person name="Hauser L."/>
            <person name="Jeffries C."/>
            <person name="Kyrpides N."/>
            <person name="Ivanova N."/>
            <person name="Mikhailova N."/>
            <person name="Wang A."/>
            <person name="Mouttaki H."/>
            <person name="He Z."/>
            <person name="Zhou J."/>
            <person name="Hemme C.L."/>
            <person name="Woyke T."/>
        </authorList>
    </citation>
    <scope>NUCLEOTIDE SEQUENCE [LARGE SCALE GENOMIC DNA]</scope>
    <source>
        <strain evidence="9">DSM 18485 / JCM 12961 / CGMCC 1.5033 / YUAN-3</strain>
    </source>
</reference>
<dbReference type="Pfam" id="PF05400">
    <property type="entry name" value="FliT"/>
    <property type="match status" value="1"/>
</dbReference>
<accession>E6U6G2</accession>
<evidence type="ECO:0000256" key="4">
    <source>
        <dbReference type="ARBA" id="ARBA00023186"/>
    </source>
</evidence>